<feature type="compositionally biased region" description="Basic and acidic residues" evidence="1">
    <location>
        <begin position="1"/>
        <end position="11"/>
    </location>
</feature>
<name>A0A853ET69_9MICO</name>
<gene>
    <name evidence="3" type="ORF">HZZ10_05305</name>
</gene>
<feature type="region of interest" description="Disordered" evidence="1">
    <location>
        <begin position="1"/>
        <end position="24"/>
    </location>
</feature>
<reference evidence="3 4" key="1">
    <citation type="submission" date="2020-07" db="EMBL/GenBank/DDBJ databases">
        <title>MOT database genomes.</title>
        <authorList>
            <person name="Joseph S."/>
            <person name="Aduse-Opoku J."/>
            <person name="Hashim A."/>
            <person name="Wade W."/>
            <person name="Curtis M."/>
        </authorList>
    </citation>
    <scope>NUCLEOTIDE SEQUENCE [LARGE SCALE GENOMIC DNA]</scope>
    <source>
        <strain evidence="3 4">DSM 100099</strain>
    </source>
</reference>
<evidence type="ECO:0000313" key="3">
    <source>
        <dbReference type="EMBL" id="NYS92944.1"/>
    </source>
</evidence>
<evidence type="ECO:0000256" key="2">
    <source>
        <dbReference type="SAM" id="Phobius"/>
    </source>
</evidence>
<evidence type="ECO:0000256" key="1">
    <source>
        <dbReference type="SAM" id="MobiDB-lite"/>
    </source>
</evidence>
<feature type="transmembrane region" description="Helical" evidence="2">
    <location>
        <begin position="29"/>
        <end position="62"/>
    </location>
</feature>
<comment type="caution">
    <text evidence="3">The sequence shown here is derived from an EMBL/GenBank/DDBJ whole genome shotgun (WGS) entry which is preliminary data.</text>
</comment>
<keyword evidence="2" id="KW-0472">Membrane</keyword>
<dbReference type="AlphaFoldDB" id="A0A853ET69"/>
<organism evidence="3 4">
    <name type="scientific">Sanguibacter inulinus</name>
    <dbReference type="NCBI Taxonomy" id="60922"/>
    <lineage>
        <taxon>Bacteria</taxon>
        <taxon>Bacillati</taxon>
        <taxon>Actinomycetota</taxon>
        <taxon>Actinomycetes</taxon>
        <taxon>Micrococcales</taxon>
        <taxon>Sanguibacteraceae</taxon>
        <taxon>Sanguibacter</taxon>
    </lineage>
</organism>
<sequence length="89" mass="8836">MADSSVKRDDTYLPPSAPPTNHGHTTAAWFTTIVVVLGAAVAGVAMCFALVWLVIVGAVIVVAGLVGGKLLSVAGHGQPAAAGRGASRS</sequence>
<dbReference type="EMBL" id="JACBYE010000008">
    <property type="protein sequence ID" value="NYS92944.1"/>
    <property type="molecule type" value="Genomic_DNA"/>
</dbReference>
<accession>A0A853ET69</accession>
<protein>
    <recommendedName>
        <fullName evidence="5">DUF3040 domain-containing protein</fullName>
    </recommendedName>
</protein>
<evidence type="ECO:0000313" key="4">
    <source>
        <dbReference type="Proteomes" id="UP000561011"/>
    </source>
</evidence>
<proteinExistence type="predicted"/>
<keyword evidence="4" id="KW-1185">Reference proteome</keyword>
<evidence type="ECO:0008006" key="5">
    <source>
        <dbReference type="Google" id="ProtNLM"/>
    </source>
</evidence>
<keyword evidence="2" id="KW-0812">Transmembrane</keyword>
<dbReference type="Proteomes" id="UP000561011">
    <property type="component" value="Unassembled WGS sequence"/>
</dbReference>
<dbReference type="NCBIfam" id="NF041681">
    <property type="entry name" value="HGxxPAAW"/>
    <property type="match status" value="1"/>
</dbReference>
<dbReference type="RefSeq" id="WP_056133536.1">
    <property type="nucleotide sequence ID" value="NZ_JACBYE010000008.1"/>
</dbReference>
<keyword evidence="2" id="KW-1133">Transmembrane helix</keyword>